<feature type="domain" description="tRNA(Ile)-lysidine/2-thiocytidine synthase N-terminal" evidence="3">
    <location>
        <begin position="55"/>
        <end position="158"/>
    </location>
</feature>
<keyword evidence="5" id="KW-1185">Reference proteome</keyword>
<dbReference type="EMBL" id="CAJNIZ010038646">
    <property type="protein sequence ID" value="CAE7580786.1"/>
    <property type="molecule type" value="Genomic_DNA"/>
</dbReference>
<feature type="transmembrane region" description="Helical" evidence="2">
    <location>
        <begin position="261"/>
        <end position="279"/>
    </location>
</feature>
<comment type="caution">
    <text evidence="4">The sequence shown here is derived from an EMBL/GenBank/DDBJ whole genome shotgun (WGS) entry which is preliminary data.</text>
</comment>
<evidence type="ECO:0000313" key="4">
    <source>
        <dbReference type="EMBL" id="CAE7580786.1"/>
    </source>
</evidence>
<name>A0A812UKV4_SYMPI</name>
<keyword evidence="2" id="KW-0812">Transmembrane</keyword>
<dbReference type="CDD" id="cd24138">
    <property type="entry name" value="TtcA-like"/>
    <property type="match status" value="1"/>
</dbReference>
<dbReference type="OrthoDB" id="198857at2759"/>
<dbReference type="InterPro" id="IPR014729">
    <property type="entry name" value="Rossmann-like_a/b/a_fold"/>
</dbReference>
<dbReference type="InterPro" id="IPR011063">
    <property type="entry name" value="TilS/TtcA_N"/>
</dbReference>
<proteinExistence type="predicted"/>
<evidence type="ECO:0000256" key="1">
    <source>
        <dbReference type="SAM" id="MobiDB-lite"/>
    </source>
</evidence>
<reference evidence="4" key="1">
    <citation type="submission" date="2021-02" db="EMBL/GenBank/DDBJ databases">
        <authorList>
            <person name="Dougan E. K."/>
            <person name="Rhodes N."/>
            <person name="Thang M."/>
            <person name="Chan C."/>
        </authorList>
    </citation>
    <scope>NUCLEOTIDE SEQUENCE</scope>
</reference>
<feature type="compositionally biased region" description="Basic and acidic residues" evidence="1">
    <location>
        <begin position="228"/>
        <end position="241"/>
    </location>
</feature>
<dbReference type="PANTHER" id="PTHR43686:SF1">
    <property type="entry name" value="AMINOTRAN_5 DOMAIN-CONTAINING PROTEIN"/>
    <property type="match status" value="1"/>
</dbReference>
<evidence type="ECO:0000313" key="5">
    <source>
        <dbReference type="Proteomes" id="UP000649617"/>
    </source>
</evidence>
<evidence type="ECO:0000256" key="2">
    <source>
        <dbReference type="SAM" id="Phobius"/>
    </source>
</evidence>
<dbReference type="SUPFAM" id="SSF52402">
    <property type="entry name" value="Adenine nucleotide alpha hydrolases-like"/>
    <property type="match status" value="1"/>
</dbReference>
<dbReference type="Gene3D" id="3.40.50.620">
    <property type="entry name" value="HUPs"/>
    <property type="match status" value="1"/>
</dbReference>
<keyword evidence="2" id="KW-0472">Membrane</keyword>
<dbReference type="PANTHER" id="PTHR43686">
    <property type="entry name" value="SULFURTRANSFERASE-RELATED"/>
    <property type="match status" value="1"/>
</dbReference>
<dbReference type="AlphaFoldDB" id="A0A812UKV4"/>
<keyword evidence="2" id="KW-1133">Transmembrane helix</keyword>
<gene>
    <name evidence="4" type="primary">ttcA</name>
    <name evidence="4" type="ORF">SPIL2461_LOCUS15575</name>
</gene>
<accession>A0A812UKV4</accession>
<feature type="region of interest" description="Disordered" evidence="1">
    <location>
        <begin position="216"/>
        <end position="257"/>
    </location>
</feature>
<protein>
    <submittedName>
        <fullName evidence="4">TtcA protein</fullName>
    </submittedName>
</protein>
<sequence length="283" mass="32048">MLHVLLELQRRSPVKFTVAAATVNPETPEFSPQPLIEYMKALQVPYHFLSKPLIEMAKCHLDPKKPSICSFCARMKRGMLYTCMRENGYNVLCLGQHLDDFAESFLMSAFRNGSLRTMKANYAVAEKDLRVCRPLVHVREKTLAQFAKDNRLPVIADNCPACFAAPKERHRIKLMLSQQEFEHPDLFWSLSSCMKPLMSIAQTEKNMDWWRQVLGTDEDDDEAPVSEAKPRGDAREGRQEEAAVATSSPCRAEQDTRPGQLAAVACASALSGAMLMWLISRRR</sequence>
<organism evidence="4 5">
    <name type="scientific">Symbiodinium pilosum</name>
    <name type="common">Dinoflagellate</name>
    <dbReference type="NCBI Taxonomy" id="2952"/>
    <lineage>
        <taxon>Eukaryota</taxon>
        <taxon>Sar</taxon>
        <taxon>Alveolata</taxon>
        <taxon>Dinophyceae</taxon>
        <taxon>Suessiales</taxon>
        <taxon>Symbiodiniaceae</taxon>
        <taxon>Symbiodinium</taxon>
    </lineage>
</organism>
<dbReference type="Pfam" id="PF01171">
    <property type="entry name" value="ATP_bind_3"/>
    <property type="match status" value="1"/>
</dbReference>
<dbReference type="Proteomes" id="UP000649617">
    <property type="component" value="Unassembled WGS sequence"/>
</dbReference>
<evidence type="ECO:0000259" key="3">
    <source>
        <dbReference type="Pfam" id="PF01171"/>
    </source>
</evidence>